<protein>
    <recommendedName>
        <fullName evidence="13">Cytochrome P450</fullName>
    </recommendedName>
</protein>
<evidence type="ECO:0000313" key="12">
    <source>
        <dbReference type="Proteomes" id="UP000309340"/>
    </source>
</evidence>
<organism evidence="11 12">
    <name type="scientific">Friedmanniomyces simplex</name>
    <dbReference type="NCBI Taxonomy" id="329884"/>
    <lineage>
        <taxon>Eukaryota</taxon>
        <taxon>Fungi</taxon>
        <taxon>Dikarya</taxon>
        <taxon>Ascomycota</taxon>
        <taxon>Pezizomycotina</taxon>
        <taxon>Dothideomycetes</taxon>
        <taxon>Dothideomycetidae</taxon>
        <taxon>Mycosphaerellales</taxon>
        <taxon>Teratosphaeriaceae</taxon>
        <taxon>Friedmanniomyces</taxon>
    </lineage>
</organism>
<keyword evidence="5 9" id="KW-0560">Oxidoreductase</keyword>
<keyword evidence="10" id="KW-0472">Membrane</keyword>
<keyword evidence="3 8" id="KW-0349">Heme</keyword>
<accession>A0A4U0XTU4</accession>
<dbReference type="InterPro" id="IPR002401">
    <property type="entry name" value="Cyt_P450_E_grp-I"/>
</dbReference>
<dbReference type="SUPFAM" id="SSF48264">
    <property type="entry name" value="Cytochrome P450"/>
    <property type="match status" value="1"/>
</dbReference>
<evidence type="ECO:0000256" key="4">
    <source>
        <dbReference type="ARBA" id="ARBA00022723"/>
    </source>
</evidence>
<dbReference type="GO" id="GO:0005506">
    <property type="term" value="F:iron ion binding"/>
    <property type="evidence" value="ECO:0007669"/>
    <property type="project" value="InterPro"/>
</dbReference>
<evidence type="ECO:0000256" key="8">
    <source>
        <dbReference type="PIRSR" id="PIRSR602401-1"/>
    </source>
</evidence>
<dbReference type="InterPro" id="IPR050121">
    <property type="entry name" value="Cytochrome_P450_monoxygenase"/>
</dbReference>
<proteinExistence type="inferred from homology"/>
<dbReference type="PANTHER" id="PTHR24305:SF107">
    <property type="entry name" value="P450, PUTATIVE (EUROFUNG)-RELATED"/>
    <property type="match status" value="1"/>
</dbReference>
<dbReference type="InterPro" id="IPR001128">
    <property type="entry name" value="Cyt_P450"/>
</dbReference>
<evidence type="ECO:0000256" key="1">
    <source>
        <dbReference type="ARBA" id="ARBA00001971"/>
    </source>
</evidence>
<comment type="pathway">
    <text evidence="2">Secondary metabolite biosynthesis.</text>
</comment>
<dbReference type="STRING" id="329884.A0A4U0XTU4"/>
<dbReference type="OrthoDB" id="10029320at2759"/>
<dbReference type="GO" id="GO:0016705">
    <property type="term" value="F:oxidoreductase activity, acting on paired donors, with incorporation or reduction of molecular oxygen"/>
    <property type="evidence" value="ECO:0007669"/>
    <property type="project" value="InterPro"/>
</dbReference>
<keyword evidence="10" id="KW-1133">Transmembrane helix</keyword>
<dbReference type="PROSITE" id="PS00086">
    <property type="entry name" value="CYTOCHROME_P450"/>
    <property type="match status" value="1"/>
</dbReference>
<dbReference type="Proteomes" id="UP000309340">
    <property type="component" value="Unassembled WGS sequence"/>
</dbReference>
<gene>
    <name evidence="11" type="ORF">B0A55_03066</name>
</gene>
<evidence type="ECO:0008006" key="13">
    <source>
        <dbReference type="Google" id="ProtNLM"/>
    </source>
</evidence>
<evidence type="ECO:0000256" key="6">
    <source>
        <dbReference type="ARBA" id="ARBA00023004"/>
    </source>
</evidence>
<dbReference type="InterPro" id="IPR017972">
    <property type="entry name" value="Cyt_P450_CS"/>
</dbReference>
<evidence type="ECO:0000256" key="2">
    <source>
        <dbReference type="ARBA" id="ARBA00005179"/>
    </source>
</evidence>
<dbReference type="InterPro" id="IPR036396">
    <property type="entry name" value="Cyt_P450_sf"/>
</dbReference>
<dbReference type="PANTHER" id="PTHR24305">
    <property type="entry name" value="CYTOCHROME P450"/>
    <property type="match status" value="1"/>
</dbReference>
<name>A0A4U0XTU4_9PEZI</name>
<feature type="transmembrane region" description="Helical" evidence="10">
    <location>
        <begin position="537"/>
        <end position="559"/>
    </location>
</feature>
<reference evidence="11 12" key="1">
    <citation type="submission" date="2017-03" db="EMBL/GenBank/DDBJ databases">
        <title>Genomes of endolithic fungi from Antarctica.</title>
        <authorList>
            <person name="Coleine C."/>
            <person name="Masonjones S."/>
            <person name="Stajich J.E."/>
        </authorList>
    </citation>
    <scope>NUCLEOTIDE SEQUENCE [LARGE SCALE GENOMIC DNA]</scope>
    <source>
        <strain evidence="11 12">CCFEE 5184</strain>
    </source>
</reference>
<comment type="caution">
    <text evidence="11">The sequence shown here is derived from an EMBL/GenBank/DDBJ whole genome shotgun (WGS) entry which is preliminary data.</text>
</comment>
<dbReference type="Pfam" id="PF00067">
    <property type="entry name" value="p450"/>
    <property type="match status" value="1"/>
</dbReference>
<feature type="binding site" description="axial binding residue" evidence="8">
    <location>
        <position position="468"/>
    </location>
    <ligand>
        <name>heme</name>
        <dbReference type="ChEBI" id="CHEBI:30413"/>
    </ligand>
    <ligandPart>
        <name>Fe</name>
        <dbReference type="ChEBI" id="CHEBI:18248"/>
    </ligandPart>
</feature>
<dbReference type="GO" id="GO:0004497">
    <property type="term" value="F:monooxygenase activity"/>
    <property type="evidence" value="ECO:0007669"/>
    <property type="project" value="UniProtKB-KW"/>
</dbReference>
<dbReference type="CDD" id="cd11051">
    <property type="entry name" value="CYP59-like"/>
    <property type="match status" value="1"/>
</dbReference>
<feature type="transmembrane region" description="Helical" evidence="10">
    <location>
        <begin position="12"/>
        <end position="28"/>
    </location>
</feature>
<dbReference type="GO" id="GO:0020037">
    <property type="term" value="F:heme binding"/>
    <property type="evidence" value="ECO:0007669"/>
    <property type="project" value="InterPro"/>
</dbReference>
<keyword evidence="10" id="KW-0812">Transmembrane</keyword>
<keyword evidence="4 8" id="KW-0479">Metal-binding</keyword>
<keyword evidence="6 8" id="KW-0408">Iron</keyword>
<keyword evidence="7 9" id="KW-0503">Monooxygenase</keyword>
<dbReference type="PRINTS" id="PR00463">
    <property type="entry name" value="EP450I"/>
</dbReference>
<evidence type="ECO:0000256" key="5">
    <source>
        <dbReference type="ARBA" id="ARBA00023002"/>
    </source>
</evidence>
<feature type="transmembrane region" description="Helical" evidence="10">
    <location>
        <begin position="571"/>
        <end position="592"/>
    </location>
</feature>
<dbReference type="AlphaFoldDB" id="A0A4U0XTU4"/>
<sequence>MWQDYISTTRLGWAVGIILISLVARFLQRLHVQRSKVKGLPGPPHSYIWGHLRAMDVVLRKQPKRAAPQTFASFVQQEYNLGDYFYLDVWPAGDPILAILNTDIMHEITVANSLPKHPAVDKFLQNFGGPGNLVSSEGALWKKWRSAFNPGFSASHLMSLVPLMVDECDIFCNVLTKHAKNNDLFRMERATTSLTVDIIGRVVLDHELCSQKAPNELVDAFMKQVKWQEIGAQFNPIELIDWPLRYVMDRYIGKCIDERFATREGRGKSKAIIDLALEAYLKEVKGTSSDLSKVKGIDPEFRRAAVNNMKTFIFAGHDTTSSTICYAYYYLGKNPEMLARIRKEHDDVFGTDPSTAGSQIRESGHLLNKLDYTLAVTREVLRMQPPASTIRVGQKGFFVHDPETGEPLPTEGFMLWPVDVGLHRSSKYWPDPHVFRPERHLHGGKDDSSANFTSNSAWVAFSKGIRNCIGQELAIIETKVILAMTLRSFDFHPAFDELDKLQGDGSGYPSDSTGIQQQFGDEAYQIQLGTAKPREVFWINLPFLAMATPLFIIFLDLNFKQISKMQQLRRVEVWVVVKLINGVGLGMLYPSLSFALQAAVPNKNQAYGVSLFTFFRAAGQ</sequence>
<comment type="similarity">
    <text evidence="9">Belongs to the cytochrome P450 family.</text>
</comment>
<evidence type="ECO:0000256" key="3">
    <source>
        <dbReference type="ARBA" id="ARBA00022617"/>
    </source>
</evidence>
<evidence type="ECO:0000256" key="9">
    <source>
        <dbReference type="RuleBase" id="RU000461"/>
    </source>
</evidence>
<dbReference type="PRINTS" id="PR00385">
    <property type="entry name" value="P450"/>
</dbReference>
<evidence type="ECO:0000256" key="7">
    <source>
        <dbReference type="ARBA" id="ARBA00023033"/>
    </source>
</evidence>
<evidence type="ECO:0000313" key="11">
    <source>
        <dbReference type="EMBL" id="TKA78435.1"/>
    </source>
</evidence>
<keyword evidence="12" id="KW-1185">Reference proteome</keyword>
<dbReference type="Gene3D" id="1.10.630.10">
    <property type="entry name" value="Cytochrome P450"/>
    <property type="match status" value="1"/>
</dbReference>
<evidence type="ECO:0000256" key="10">
    <source>
        <dbReference type="SAM" id="Phobius"/>
    </source>
</evidence>
<dbReference type="EMBL" id="NAJQ01000113">
    <property type="protein sequence ID" value="TKA78435.1"/>
    <property type="molecule type" value="Genomic_DNA"/>
</dbReference>
<comment type="cofactor">
    <cofactor evidence="1 8">
        <name>heme</name>
        <dbReference type="ChEBI" id="CHEBI:30413"/>
    </cofactor>
</comment>